<proteinExistence type="predicted"/>
<sequence length="96" mass="10328">MTIQRGAWGQSRPGLHPRTGPGTLPPLPCLVFGTEGEKEKSWRLKLKKCIEHPPNSRPTLSPDQPQSNFIGQTSSPPGIAARGGPTVQDFECGGVR</sequence>
<protein>
    <submittedName>
        <fullName evidence="1">Uncharacterized protein</fullName>
    </submittedName>
</protein>
<dbReference type="Proteomes" id="UP001157502">
    <property type="component" value="Chromosome 19"/>
</dbReference>
<name>A0ACC2G058_DALPE</name>
<dbReference type="EMBL" id="CM055746">
    <property type="protein sequence ID" value="KAJ7997118.1"/>
    <property type="molecule type" value="Genomic_DNA"/>
</dbReference>
<accession>A0ACC2G058</accession>
<reference evidence="1" key="1">
    <citation type="submission" date="2021-05" db="EMBL/GenBank/DDBJ databases">
        <authorList>
            <person name="Pan Q."/>
            <person name="Jouanno E."/>
            <person name="Zahm M."/>
            <person name="Klopp C."/>
            <person name="Cabau C."/>
            <person name="Louis A."/>
            <person name="Berthelot C."/>
            <person name="Parey E."/>
            <person name="Roest Crollius H."/>
            <person name="Montfort J."/>
            <person name="Robinson-Rechavi M."/>
            <person name="Bouchez O."/>
            <person name="Lampietro C."/>
            <person name="Lopez Roques C."/>
            <person name="Donnadieu C."/>
            <person name="Postlethwait J."/>
            <person name="Bobe J."/>
            <person name="Dillon D."/>
            <person name="Chandos A."/>
            <person name="von Hippel F."/>
            <person name="Guiguen Y."/>
        </authorList>
    </citation>
    <scope>NUCLEOTIDE SEQUENCE</scope>
    <source>
        <strain evidence="1">YG-Jan2019</strain>
    </source>
</reference>
<keyword evidence="2" id="KW-1185">Reference proteome</keyword>
<comment type="caution">
    <text evidence="1">The sequence shown here is derived from an EMBL/GenBank/DDBJ whole genome shotgun (WGS) entry which is preliminary data.</text>
</comment>
<organism evidence="1 2">
    <name type="scientific">Dallia pectoralis</name>
    <name type="common">Alaska blackfish</name>
    <dbReference type="NCBI Taxonomy" id="75939"/>
    <lineage>
        <taxon>Eukaryota</taxon>
        <taxon>Metazoa</taxon>
        <taxon>Chordata</taxon>
        <taxon>Craniata</taxon>
        <taxon>Vertebrata</taxon>
        <taxon>Euteleostomi</taxon>
        <taxon>Actinopterygii</taxon>
        <taxon>Neopterygii</taxon>
        <taxon>Teleostei</taxon>
        <taxon>Protacanthopterygii</taxon>
        <taxon>Esociformes</taxon>
        <taxon>Umbridae</taxon>
        <taxon>Dallia</taxon>
    </lineage>
</organism>
<evidence type="ECO:0000313" key="2">
    <source>
        <dbReference type="Proteomes" id="UP001157502"/>
    </source>
</evidence>
<gene>
    <name evidence="1" type="ORF">DPEC_G00225640</name>
</gene>
<evidence type="ECO:0000313" key="1">
    <source>
        <dbReference type="EMBL" id="KAJ7997118.1"/>
    </source>
</evidence>